<organism evidence="1 2">
    <name type="scientific">Musa acuminata subsp. malaccensis</name>
    <name type="common">Wild banana</name>
    <name type="synonym">Musa malaccensis</name>
    <dbReference type="NCBI Taxonomy" id="214687"/>
    <lineage>
        <taxon>Eukaryota</taxon>
        <taxon>Viridiplantae</taxon>
        <taxon>Streptophyta</taxon>
        <taxon>Embryophyta</taxon>
        <taxon>Tracheophyta</taxon>
        <taxon>Spermatophyta</taxon>
        <taxon>Magnoliopsida</taxon>
        <taxon>Liliopsida</taxon>
        <taxon>Zingiberales</taxon>
        <taxon>Musaceae</taxon>
        <taxon>Musa</taxon>
    </lineage>
</organism>
<dbReference type="EnsemblPlants" id="Ma05_t20200.1">
    <property type="protein sequence ID" value="Ma05_p20200.1"/>
    <property type="gene ID" value="Ma05_g20200"/>
</dbReference>
<protein>
    <submittedName>
        <fullName evidence="1">Uncharacterized protein</fullName>
    </submittedName>
</protein>
<reference evidence="1" key="1">
    <citation type="submission" date="2021-05" db="UniProtKB">
        <authorList>
            <consortium name="EnsemblPlants"/>
        </authorList>
    </citation>
    <scope>IDENTIFICATION</scope>
    <source>
        <strain evidence="1">subsp. malaccensis</strain>
    </source>
</reference>
<evidence type="ECO:0000313" key="2">
    <source>
        <dbReference type="Proteomes" id="UP000012960"/>
    </source>
</evidence>
<name>A0A804J6I4_MUSAM</name>
<dbReference type="InParanoid" id="A0A804J6I4"/>
<keyword evidence="2" id="KW-1185">Reference proteome</keyword>
<sequence length="30" mass="3941">MMLLVEVYFHRLIWFTIILKNYYQRCIRYN</sequence>
<evidence type="ECO:0000313" key="1">
    <source>
        <dbReference type="EnsemblPlants" id="Ma05_p20200.1"/>
    </source>
</evidence>
<dbReference type="Proteomes" id="UP000012960">
    <property type="component" value="Unplaced"/>
</dbReference>
<accession>A0A804J6I4</accession>
<dbReference type="Gramene" id="Ma05_t20200.1">
    <property type="protein sequence ID" value="Ma05_p20200.1"/>
    <property type="gene ID" value="Ma05_g20200"/>
</dbReference>
<proteinExistence type="predicted"/>
<dbReference type="AlphaFoldDB" id="A0A804J6I4"/>